<protein>
    <recommendedName>
        <fullName evidence="3">Integrator complex subunit 10</fullName>
    </recommendedName>
</protein>
<comment type="similarity">
    <text evidence="2">Belongs to the Integrator subunit 10 family.</text>
</comment>
<evidence type="ECO:0000256" key="3">
    <source>
        <dbReference type="ARBA" id="ARBA00016811"/>
    </source>
</evidence>
<name>A0ABM1I8E2_POLDO</name>
<evidence type="ECO:0000256" key="1">
    <source>
        <dbReference type="ARBA" id="ARBA00004123"/>
    </source>
</evidence>
<gene>
    <name evidence="6" type="primary">LOC107066403</name>
</gene>
<evidence type="ECO:0000256" key="2">
    <source>
        <dbReference type="ARBA" id="ARBA00010391"/>
    </source>
</evidence>
<dbReference type="PANTHER" id="PTHR16055:SF2">
    <property type="entry name" value="INTEGRATOR COMPLEX SUBUNIT 10"/>
    <property type="match status" value="1"/>
</dbReference>
<dbReference type="Pfam" id="PF21045">
    <property type="entry name" value="INT10"/>
    <property type="match status" value="2"/>
</dbReference>
<accession>A0ABM1I8E2</accession>
<dbReference type="PRINTS" id="PR02106">
    <property type="entry name" value="INTSUBUNIT10"/>
</dbReference>
<dbReference type="RefSeq" id="XP_015176479.1">
    <property type="nucleotide sequence ID" value="XM_015320993.1"/>
</dbReference>
<dbReference type="Proteomes" id="UP000694924">
    <property type="component" value="Unplaced"/>
</dbReference>
<evidence type="ECO:0000313" key="6">
    <source>
        <dbReference type="RefSeq" id="XP_015176479.1"/>
    </source>
</evidence>
<dbReference type="PANTHER" id="PTHR16055">
    <property type="entry name" value="INTEGRATOR COMPLEX SUBUNIT 10"/>
    <property type="match status" value="1"/>
</dbReference>
<comment type="subcellular location">
    <subcellularLocation>
        <location evidence="1">Nucleus</location>
    </subcellularLocation>
</comment>
<dbReference type="InterPro" id="IPR026164">
    <property type="entry name" value="Int_cplx_su10"/>
</dbReference>
<proteinExistence type="inferred from homology"/>
<organism evidence="5 6">
    <name type="scientific">Polistes dominula</name>
    <name type="common">European paper wasp</name>
    <name type="synonym">Vespa dominula</name>
    <dbReference type="NCBI Taxonomy" id="743375"/>
    <lineage>
        <taxon>Eukaryota</taxon>
        <taxon>Metazoa</taxon>
        <taxon>Ecdysozoa</taxon>
        <taxon>Arthropoda</taxon>
        <taxon>Hexapoda</taxon>
        <taxon>Insecta</taxon>
        <taxon>Pterygota</taxon>
        <taxon>Neoptera</taxon>
        <taxon>Endopterygota</taxon>
        <taxon>Hymenoptera</taxon>
        <taxon>Apocrita</taxon>
        <taxon>Aculeata</taxon>
        <taxon>Vespoidea</taxon>
        <taxon>Vespidae</taxon>
        <taxon>Polistinae</taxon>
        <taxon>Polistini</taxon>
        <taxon>Polistes</taxon>
    </lineage>
</organism>
<dbReference type="GeneID" id="107066403"/>
<keyword evidence="5" id="KW-1185">Reference proteome</keyword>
<evidence type="ECO:0000256" key="4">
    <source>
        <dbReference type="ARBA" id="ARBA00023242"/>
    </source>
</evidence>
<reference evidence="6" key="1">
    <citation type="submission" date="2025-08" db="UniProtKB">
        <authorList>
            <consortium name="RefSeq"/>
        </authorList>
    </citation>
    <scope>IDENTIFICATION</scope>
    <source>
        <tissue evidence="6">Whole body</tissue>
    </source>
</reference>
<keyword evidence="4" id="KW-0539">Nucleus</keyword>
<sequence length="663" mass="75332">MQLENVSDISEQLRLTKDILSILKLIHVRKTRIPCFTMLEKSSGGENQLSKEDYLIMRAKEALSSDIYAAKSWLITAKSLFPHSAKVQFEAYRIEKLSKNVKEAAKCFSEIFQNFPDDRDIWKEIEIVTTCLRSEQCDPETEFLCQMFQHIPQDLQHRLLVMTADHSEDTMEHCKLLLLLIRKFPHTTPTHGPRLVETLLTAEKHSHPGRAVNGFRRLLACDALPLLGAAPVDLNPRLGLRLLCKAVEFYLAYIQHPQDIQIQYPWDRLFHVVELIGKKLGWELSNLFSMPWNRETYSEKLQQYAAVHAANLCEEVVVRQLLMCAIVVLLRILNEHAMLINNGETMNCLVEAFGELMSSITEPKLKKRKREDNSGIVITSDGDYSGNGLGFAVKLWDLLHSSDYLQIEIDKLNQQARLDAWLNPFATDLAMYKGLHHEVLTRLTQEGSSLSTHLRFASSCFFLKDYKGMLEYIVLVASSLPSVCGKVSHNLTVPSTRHLHYLSLARYPVLQYCCRLLLLALKENFAIPGTVGDLAIGHALVLMQIDWPQEASTLSIITERIINRGSFVYPLFQPYIICVDILEELTYLWTEHGGGVSLDIATGSGVLQSRRITTRGADKGVREEVKQAMRRQAARDGVDPLDELLQKFIVNEKSAILHSLIIQ</sequence>
<evidence type="ECO:0000313" key="5">
    <source>
        <dbReference type="Proteomes" id="UP000694924"/>
    </source>
</evidence>